<dbReference type="PROSITE" id="PS50157">
    <property type="entry name" value="ZINC_FINGER_C2H2_2"/>
    <property type="match status" value="1"/>
</dbReference>
<feature type="compositionally biased region" description="Polar residues" evidence="2">
    <location>
        <begin position="30"/>
        <end position="46"/>
    </location>
</feature>
<accession>A0A1B6H3N9</accession>
<dbReference type="PROSITE" id="PS00028">
    <property type="entry name" value="ZINC_FINGER_C2H2_1"/>
    <property type="match status" value="1"/>
</dbReference>
<sequence>RVKKAQNQAGISKQLMRKKHNFKIGHGTSGMESSSNSNQMATSARAQNLAMGEMSDTSATPEILPVTQETHLEFPVTITPHSPKRNERTQTPTDVESSYDLSYAPSHADRTEHVESRYPDEMDHTERPAGVMEDTLDLFGRYVSSILRQLPISKSYTLQQKFINEAISAKLQHESQHPSIPRCQNVASFSINNITATPIGVSNLTNTVVSSNTASQRKRRKRKTSSSCVQPSSPLHIKQEVEENELSDSRGDKEITDTGTIVSEDGGSIEIEEGHFIGIKSEMDESGSALFTSSEINSEGRMAGNVAERLEPHPSSHCTNQTSSACLLICSLCSMSFTSNQDLRNHWNKQHPDNPYAKTKPPNENPISSKRQCIERDSTFYPPTLPGRGDNLDPYRTHKYSSFSTTSQESSLLEPTKDPLI</sequence>
<feature type="compositionally biased region" description="Basic and acidic residues" evidence="2">
    <location>
        <begin position="107"/>
        <end position="125"/>
    </location>
</feature>
<name>A0A1B6H3N9_9HEMI</name>
<feature type="compositionally biased region" description="Polar residues" evidence="2">
    <location>
        <begin position="89"/>
        <end position="100"/>
    </location>
</feature>
<feature type="region of interest" description="Disordered" evidence="2">
    <location>
        <begin position="209"/>
        <end position="261"/>
    </location>
</feature>
<dbReference type="GO" id="GO:0008270">
    <property type="term" value="F:zinc ion binding"/>
    <property type="evidence" value="ECO:0007669"/>
    <property type="project" value="UniProtKB-KW"/>
</dbReference>
<dbReference type="Gene3D" id="3.30.160.60">
    <property type="entry name" value="Classic Zinc Finger"/>
    <property type="match status" value="1"/>
</dbReference>
<feature type="non-terminal residue" evidence="4">
    <location>
        <position position="1"/>
    </location>
</feature>
<proteinExistence type="predicted"/>
<evidence type="ECO:0000313" key="4">
    <source>
        <dbReference type="EMBL" id="JAS69299.1"/>
    </source>
</evidence>
<feature type="compositionally biased region" description="Low complexity" evidence="2">
    <location>
        <begin position="401"/>
        <end position="414"/>
    </location>
</feature>
<feature type="compositionally biased region" description="Polar residues" evidence="2">
    <location>
        <begin position="1"/>
        <end position="11"/>
    </location>
</feature>
<reference evidence="4" key="1">
    <citation type="submission" date="2015-11" db="EMBL/GenBank/DDBJ databases">
        <title>De novo transcriptome assembly of four potential Pierce s Disease insect vectors from Arizona vineyards.</title>
        <authorList>
            <person name="Tassone E.E."/>
        </authorList>
    </citation>
    <scope>NUCLEOTIDE SEQUENCE</scope>
</reference>
<feature type="region of interest" description="Disordered" evidence="2">
    <location>
        <begin position="77"/>
        <end position="125"/>
    </location>
</feature>
<evidence type="ECO:0000259" key="3">
    <source>
        <dbReference type="PROSITE" id="PS50157"/>
    </source>
</evidence>
<evidence type="ECO:0000256" key="1">
    <source>
        <dbReference type="PROSITE-ProRule" id="PRU00042"/>
    </source>
</evidence>
<feature type="region of interest" description="Disordered" evidence="2">
    <location>
        <begin position="344"/>
        <end position="421"/>
    </location>
</feature>
<feature type="compositionally biased region" description="Basic and acidic residues" evidence="2">
    <location>
        <begin position="237"/>
        <end position="256"/>
    </location>
</feature>
<dbReference type="EMBL" id="GECZ01000470">
    <property type="protein sequence ID" value="JAS69299.1"/>
    <property type="molecule type" value="Transcribed_RNA"/>
</dbReference>
<evidence type="ECO:0000256" key="2">
    <source>
        <dbReference type="SAM" id="MobiDB-lite"/>
    </source>
</evidence>
<feature type="region of interest" description="Disordered" evidence="2">
    <location>
        <begin position="1"/>
        <end position="61"/>
    </location>
</feature>
<keyword evidence="1" id="KW-0862">Zinc</keyword>
<keyword evidence="1" id="KW-0479">Metal-binding</keyword>
<gene>
    <name evidence="4" type="ORF">g.18690</name>
</gene>
<keyword evidence="1" id="KW-0863">Zinc-finger</keyword>
<protein>
    <recommendedName>
        <fullName evidence="3">C2H2-type domain-containing protein</fullName>
    </recommendedName>
</protein>
<dbReference type="InterPro" id="IPR013087">
    <property type="entry name" value="Znf_C2H2_type"/>
</dbReference>
<dbReference type="AlphaFoldDB" id="A0A1B6H3N9"/>
<organism evidence="4">
    <name type="scientific">Cuerna arida</name>
    <dbReference type="NCBI Taxonomy" id="1464854"/>
    <lineage>
        <taxon>Eukaryota</taxon>
        <taxon>Metazoa</taxon>
        <taxon>Ecdysozoa</taxon>
        <taxon>Arthropoda</taxon>
        <taxon>Hexapoda</taxon>
        <taxon>Insecta</taxon>
        <taxon>Pterygota</taxon>
        <taxon>Neoptera</taxon>
        <taxon>Paraneoptera</taxon>
        <taxon>Hemiptera</taxon>
        <taxon>Auchenorrhyncha</taxon>
        <taxon>Membracoidea</taxon>
        <taxon>Cicadellidae</taxon>
        <taxon>Cicadellinae</taxon>
        <taxon>Proconiini</taxon>
        <taxon>Cuerna</taxon>
    </lineage>
</organism>
<feature type="domain" description="C2H2-type" evidence="3">
    <location>
        <begin position="328"/>
        <end position="355"/>
    </location>
</feature>